<proteinExistence type="predicted"/>
<feature type="compositionally biased region" description="Acidic residues" evidence="1">
    <location>
        <begin position="193"/>
        <end position="211"/>
    </location>
</feature>
<feature type="region of interest" description="Disordered" evidence="1">
    <location>
        <begin position="176"/>
        <end position="211"/>
    </location>
</feature>
<reference evidence="2" key="1">
    <citation type="submission" date="2022-11" db="EMBL/GenBank/DDBJ databases">
        <authorList>
            <person name="Kikuchi T."/>
        </authorList>
    </citation>
    <scope>NUCLEOTIDE SEQUENCE</scope>
    <source>
        <strain evidence="2">PS1010</strain>
    </source>
</reference>
<sequence length="211" mass="24191">MSDNNERSNSSTGEGSEDESKKFQHNAAVNPKRTRKFMKRSCKGGAEYDEKKDRRTKYYEPLNCHGKSKEALELVDPYNIRRELSKSKAMTDASVRAEEEALLEAEWADTKTPAPPSKDILSIVWPKWCDTVDPQELEQRLTNWNRNAPPPPRWRRSEVDCDTSLGFWLAKNKKTVLDADGNPPTTSNAPIQEPDETMDIDEEDEEENEDE</sequence>
<evidence type="ECO:0000256" key="1">
    <source>
        <dbReference type="SAM" id="MobiDB-lite"/>
    </source>
</evidence>
<keyword evidence="3" id="KW-1185">Reference proteome</keyword>
<gene>
    <name evidence="2" type="ORF">CAMP_LOCUS19122</name>
</gene>
<dbReference type="AlphaFoldDB" id="A0A9P1J4H5"/>
<dbReference type="Proteomes" id="UP001152747">
    <property type="component" value="Unassembled WGS sequence"/>
</dbReference>
<dbReference type="EMBL" id="CANHGI010000006">
    <property type="protein sequence ID" value="CAI5456485.1"/>
    <property type="molecule type" value="Genomic_DNA"/>
</dbReference>
<evidence type="ECO:0000313" key="3">
    <source>
        <dbReference type="Proteomes" id="UP001152747"/>
    </source>
</evidence>
<feature type="region of interest" description="Disordered" evidence="1">
    <location>
        <begin position="1"/>
        <end position="39"/>
    </location>
</feature>
<evidence type="ECO:0000313" key="2">
    <source>
        <dbReference type="EMBL" id="CAI5456485.1"/>
    </source>
</evidence>
<organism evidence="2 3">
    <name type="scientific">Caenorhabditis angaria</name>
    <dbReference type="NCBI Taxonomy" id="860376"/>
    <lineage>
        <taxon>Eukaryota</taxon>
        <taxon>Metazoa</taxon>
        <taxon>Ecdysozoa</taxon>
        <taxon>Nematoda</taxon>
        <taxon>Chromadorea</taxon>
        <taxon>Rhabditida</taxon>
        <taxon>Rhabditina</taxon>
        <taxon>Rhabditomorpha</taxon>
        <taxon>Rhabditoidea</taxon>
        <taxon>Rhabditidae</taxon>
        <taxon>Peloderinae</taxon>
        <taxon>Caenorhabditis</taxon>
    </lineage>
</organism>
<name>A0A9P1J4H5_9PELO</name>
<accession>A0A9P1J4H5</accession>
<comment type="caution">
    <text evidence="2">The sequence shown here is derived from an EMBL/GenBank/DDBJ whole genome shotgun (WGS) entry which is preliminary data.</text>
</comment>
<protein>
    <submittedName>
        <fullName evidence="2">Uncharacterized protein</fullName>
    </submittedName>
</protein>